<comment type="caution">
    <text evidence="1">The sequence shown here is derived from an EMBL/GenBank/DDBJ whole genome shotgun (WGS) entry which is preliminary data.</text>
</comment>
<evidence type="ECO:0000313" key="2">
    <source>
        <dbReference type="Proteomes" id="UP000314294"/>
    </source>
</evidence>
<evidence type="ECO:0000313" key="1">
    <source>
        <dbReference type="EMBL" id="TNN69458.1"/>
    </source>
</evidence>
<reference evidence="1 2" key="1">
    <citation type="submission" date="2019-03" db="EMBL/GenBank/DDBJ databases">
        <title>First draft genome of Liparis tanakae, snailfish: a comprehensive survey of snailfish specific genes.</title>
        <authorList>
            <person name="Kim W."/>
            <person name="Song I."/>
            <person name="Jeong J.-H."/>
            <person name="Kim D."/>
            <person name="Kim S."/>
            <person name="Ryu S."/>
            <person name="Song J.Y."/>
            <person name="Lee S.K."/>
        </authorList>
    </citation>
    <scope>NUCLEOTIDE SEQUENCE [LARGE SCALE GENOMIC DNA]</scope>
    <source>
        <tissue evidence="1">Muscle</tissue>
    </source>
</reference>
<protein>
    <submittedName>
        <fullName evidence="1">Uncharacterized protein</fullName>
    </submittedName>
</protein>
<name>A0A4Z2HUW5_9TELE</name>
<proteinExistence type="predicted"/>
<accession>A0A4Z2HUW5</accession>
<keyword evidence="2" id="KW-1185">Reference proteome</keyword>
<dbReference type="EMBL" id="SRLO01000175">
    <property type="protein sequence ID" value="TNN69458.1"/>
    <property type="molecule type" value="Genomic_DNA"/>
</dbReference>
<organism evidence="1 2">
    <name type="scientific">Liparis tanakae</name>
    <name type="common">Tanaka's snailfish</name>
    <dbReference type="NCBI Taxonomy" id="230148"/>
    <lineage>
        <taxon>Eukaryota</taxon>
        <taxon>Metazoa</taxon>
        <taxon>Chordata</taxon>
        <taxon>Craniata</taxon>
        <taxon>Vertebrata</taxon>
        <taxon>Euteleostomi</taxon>
        <taxon>Actinopterygii</taxon>
        <taxon>Neopterygii</taxon>
        <taxon>Teleostei</taxon>
        <taxon>Neoteleostei</taxon>
        <taxon>Acanthomorphata</taxon>
        <taxon>Eupercaria</taxon>
        <taxon>Perciformes</taxon>
        <taxon>Cottioidei</taxon>
        <taxon>Cottales</taxon>
        <taxon>Liparidae</taxon>
        <taxon>Liparis</taxon>
    </lineage>
</organism>
<sequence>MDTKYNSGRCRRRQRVGLRARSLLALSAVYLENYKDSQYATDQPGEQTTGVLHLRDHGVPAHHHLPLLVSIWDNDGDDGYKAGGGGGQGSEVNTVVAATEATGGGAGPMEGVEGGWRGGVERCRSAAVWEIGKSGG</sequence>
<dbReference type="Proteomes" id="UP000314294">
    <property type="component" value="Unassembled WGS sequence"/>
</dbReference>
<gene>
    <name evidence="1" type="ORF">EYF80_020292</name>
</gene>
<dbReference type="AlphaFoldDB" id="A0A4Z2HUW5"/>